<reference evidence="9 10" key="1">
    <citation type="submission" date="2024-03" db="EMBL/GenBank/DDBJ databases">
        <title>Adaptation during the transition from Ophiocordyceps entomopathogen to insect associate is accompanied by gene loss and intensified selection.</title>
        <authorList>
            <person name="Ward C.M."/>
            <person name="Onetto C.A."/>
            <person name="Borneman A.R."/>
        </authorList>
    </citation>
    <scope>NUCLEOTIDE SEQUENCE [LARGE SCALE GENOMIC DNA]</scope>
    <source>
        <strain evidence="9">AWRI1</strain>
        <tissue evidence="9">Single Adult Female</tissue>
    </source>
</reference>
<accession>A0AAN9Y796</accession>
<comment type="function">
    <text evidence="5">Involved in transvection phenomena (= synapsis-dependent gene expression), where the synaptic pairing of chromosomes carrying genes with which zeste interacts influences the expression of these genes. Zeste binds to DNA and stimulates transcription from a nearby promoter.</text>
</comment>
<dbReference type="InterPro" id="IPR008906">
    <property type="entry name" value="HATC_C_dom"/>
</dbReference>
<feature type="region of interest" description="Disordered" evidence="6">
    <location>
        <begin position="222"/>
        <end position="337"/>
    </location>
</feature>
<sequence>MDINVDVVNKKAKVKSRNFSASEEEELMRLAEKYWAVIQCKKTDHTNNLKKKEYWKRIEDKFNAVKPEYFRSAENYCHKMDINVDVVNKKAKVKSRNFSASEEEELMRLAEKYWAVIQCKKTDHTNNFMFSKCITTAYSKAATVAIAMNGFQCTGILPFNRNIFADHLYVTSVDKMSRNETRMMEIVNQCEKNRHQLPHMLVLQIFVPFQLFQHPLNLHQAEVKKRRRPKKNVQQVQPYVGQDNNSGDFGSAPAENAGPSAVVQKKKQVEKLSTVISEAGPSNAQKKGRKKGNSAPLSSKKRQCKAPVRKTVGKKKIGLPSQILNSDSSDPDSDEEDAECQFCEHKYSKDQHGEHWILYTQTRHFYLPFESLSTFFAQFDAILQQECNSLPMVQLRDADLLGDYLLKVAGAVRVDLRAYALVNSGSNVDGINAELSRTVQLYGAIVNIAKYHNREKEKDNVKQIGGGFMTGLNFPFFFSPLKFGSEAPVDGGYVNSNLAGKEPFDLSNNVSERTVNMKWNGLDSECKALINGTVATNSGDDPIYPIFLDSIEAAAVSNGGATMAAAGGDRRRNNDNGRRGNDCINNINARVGVVDLELKRMRELDLNVVYKILELHRHQTRLGMAILAHLRHPNRNSMPCKAFPPSRTAQIIPNDEAIAEFFNQVNGMKIIGHTAYNSVNFESQSSPDNFSTPKKFYRKLYFEVIDTTLASLRSRFNSETLDFLTKVENFIPNKGDHINEIVSFYKKDNSTKAKLTLHRDMLLDVFETHFKFAPKNITEVITFVKDNLDLQNIIPELFKLLRIFLTIPVSNCNCERCFSALRRLKNYLRTTLTAERLNHLAVIHIHQMEVDIEKLLDDFISKNNIRTATFKLG</sequence>
<dbReference type="InterPro" id="IPR028002">
    <property type="entry name" value="Myb_DNA-bind_5"/>
</dbReference>
<evidence type="ECO:0000256" key="1">
    <source>
        <dbReference type="ARBA" id="ARBA00011764"/>
    </source>
</evidence>
<dbReference type="InterPro" id="IPR012337">
    <property type="entry name" value="RNaseH-like_sf"/>
</dbReference>
<evidence type="ECO:0000256" key="3">
    <source>
        <dbReference type="ARBA" id="ARBA00023015"/>
    </source>
</evidence>
<comment type="subunit">
    <text evidence="1">Self-associates forming complexes of several hundred monomers.</text>
</comment>
<feature type="compositionally biased region" description="Basic residues" evidence="6">
    <location>
        <begin position="299"/>
        <end position="317"/>
    </location>
</feature>
<feature type="domain" description="Myb/SANT-like DNA-binding" evidence="8">
    <location>
        <begin position="16"/>
        <end position="74"/>
    </location>
</feature>
<dbReference type="SUPFAM" id="SSF53098">
    <property type="entry name" value="Ribonuclease H-like"/>
    <property type="match status" value="1"/>
</dbReference>
<name>A0AAN9Y796_9HEMI</name>
<keyword evidence="4" id="KW-0804">Transcription</keyword>
<dbReference type="PANTHER" id="PTHR46289:SF17">
    <property type="entry name" value="HAT C-TERMINAL DIMERISATION DOMAIN-CONTAINING PROTEIN"/>
    <property type="match status" value="1"/>
</dbReference>
<feature type="domain" description="HAT C-terminal dimerisation" evidence="7">
    <location>
        <begin position="778"/>
        <end position="847"/>
    </location>
</feature>
<dbReference type="AlphaFoldDB" id="A0AAN9Y796"/>
<dbReference type="Proteomes" id="UP001367676">
    <property type="component" value="Unassembled WGS sequence"/>
</dbReference>
<comment type="caution">
    <text evidence="9">The sequence shown here is derived from an EMBL/GenBank/DDBJ whole genome shotgun (WGS) entry which is preliminary data.</text>
</comment>
<dbReference type="Pfam" id="PF13873">
    <property type="entry name" value="Myb_DNA-bind_5"/>
    <property type="match status" value="1"/>
</dbReference>
<keyword evidence="10" id="KW-1185">Reference proteome</keyword>
<evidence type="ECO:0000256" key="5">
    <source>
        <dbReference type="ARBA" id="ARBA00025466"/>
    </source>
</evidence>
<dbReference type="Pfam" id="PF05699">
    <property type="entry name" value="Dimer_Tnp_hAT"/>
    <property type="match status" value="1"/>
</dbReference>
<organism evidence="9 10">
    <name type="scientific">Parthenolecanium corni</name>
    <dbReference type="NCBI Taxonomy" id="536013"/>
    <lineage>
        <taxon>Eukaryota</taxon>
        <taxon>Metazoa</taxon>
        <taxon>Ecdysozoa</taxon>
        <taxon>Arthropoda</taxon>
        <taxon>Hexapoda</taxon>
        <taxon>Insecta</taxon>
        <taxon>Pterygota</taxon>
        <taxon>Neoptera</taxon>
        <taxon>Paraneoptera</taxon>
        <taxon>Hemiptera</taxon>
        <taxon>Sternorrhyncha</taxon>
        <taxon>Coccoidea</taxon>
        <taxon>Coccidae</taxon>
        <taxon>Parthenolecanium</taxon>
    </lineage>
</organism>
<keyword evidence="3" id="KW-0805">Transcription regulation</keyword>
<dbReference type="InterPro" id="IPR052958">
    <property type="entry name" value="IFN-induced_PKR_regulator"/>
</dbReference>
<proteinExistence type="predicted"/>
<evidence type="ECO:0000256" key="2">
    <source>
        <dbReference type="ARBA" id="ARBA00016807"/>
    </source>
</evidence>
<dbReference type="GO" id="GO:0046983">
    <property type="term" value="F:protein dimerization activity"/>
    <property type="evidence" value="ECO:0007669"/>
    <property type="project" value="InterPro"/>
</dbReference>
<evidence type="ECO:0000256" key="6">
    <source>
        <dbReference type="SAM" id="MobiDB-lite"/>
    </source>
</evidence>
<evidence type="ECO:0000313" key="10">
    <source>
        <dbReference type="Proteomes" id="UP001367676"/>
    </source>
</evidence>
<evidence type="ECO:0000313" key="9">
    <source>
        <dbReference type="EMBL" id="KAK7598053.1"/>
    </source>
</evidence>
<feature type="compositionally biased region" description="Polar residues" evidence="6">
    <location>
        <begin position="232"/>
        <end position="248"/>
    </location>
</feature>
<protein>
    <recommendedName>
        <fullName evidence="2">Regulatory protein zeste</fullName>
    </recommendedName>
</protein>
<evidence type="ECO:0000259" key="8">
    <source>
        <dbReference type="Pfam" id="PF13873"/>
    </source>
</evidence>
<dbReference type="PANTHER" id="PTHR46289">
    <property type="entry name" value="52 KDA REPRESSOR OF THE INHIBITOR OF THE PROTEIN KINASE-LIKE PROTEIN-RELATED"/>
    <property type="match status" value="1"/>
</dbReference>
<gene>
    <name evidence="9" type="ORF">V9T40_006288</name>
</gene>
<dbReference type="EMBL" id="JBBCAQ010000014">
    <property type="protein sequence ID" value="KAK7598053.1"/>
    <property type="molecule type" value="Genomic_DNA"/>
</dbReference>
<evidence type="ECO:0000256" key="4">
    <source>
        <dbReference type="ARBA" id="ARBA00023163"/>
    </source>
</evidence>
<feature type="compositionally biased region" description="Polar residues" evidence="6">
    <location>
        <begin position="274"/>
        <end position="285"/>
    </location>
</feature>
<evidence type="ECO:0000259" key="7">
    <source>
        <dbReference type="Pfam" id="PF05699"/>
    </source>
</evidence>